<keyword evidence="3" id="KW-1185">Reference proteome</keyword>
<dbReference type="EMBL" id="BAAAPO010000042">
    <property type="protein sequence ID" value="GAA1800933.1"/>
    <property type="molecule type" value="Genomic_DNA"/>
</dbReference>
<accession>A0ABP4Y1L2</accession>
<evidence type="ECO:0000256" key="1">
    <source>
        <dbReference type="ARBA" id="ARBA00009981"/>
    </source>
</evidence>
<reference evidence="3" key="1">
    <citation type="journal article" date="2019" name="Int. J. Syst. Evol. Microbiol.">
        <title>The Global Catalogue of Microorganisms (GCM) 10K type strain sequencing project: providing services to taxonomists for standard genome sequencing and annotation.</title>
        <authorList>
            <consortium name="The Broad Institute Genomics Platform"/>
            <consortium name="The Broad Institute Genome Sequencing Center for Infectious Disease"/>
            <person name="Wu L."/>
            <person name="Ma J."/>
        </authorList>
    </citation>
    <scope>NUCLEOTIDE SEQUENCE [LARGE SCALE GENOMIC DNA]</scope>
    <source>
        <strain evidence="3">JCM 15592</strain>
    </source>
</reference>
<comment type="caution">
    <text evidence="2">The sequence shown here is derived from an EMBL/GenBank/DDBJ whole genome shotgun (WGS) entry which is preliminary data.</text>
</comment>
<proteinExistence type="inferred from homology"/>
<sequence length="78" mass="8455">MTVQVNVHEAKTQLSRLIEAVLAGEQVTIARAGKPVVDLVIHHADIVCFGVDGWSQRSVDPAIFDGTDDDIQQLFLGV</sequence>
<dbReference type="SUPFAM" id="SSF143120">
    <property type="entry name" value="YefM-like"/>
    <property type="match status" value="1"/>
</dbReference>
<dbReference type="Gene3D" id="3.40.1620.10">
    <property type="entry name" value="YefM-like domain"/>
    <property type="match status" value="1"/>
</dbReference>
<protein>
    <recommendedName>
        <fullName evidence="4">Antitoxin</fullName>
    </recommendedName>
</protein>
<dbReference type="Proteomes" id="UP001499938">
    <property type="component" value="Unassembled WGS sequence"/>
</dbReference>
<comment type="similarity">
    <text evidence="1">Belongs to the phD/YefM antitoxin family.</text>
</comment>
<organism evidence="2 3">
    <name type="scientific">Nostocoides veronense</name>
    <dbReference type="NCBI Taxonomy" id="330836"/>
    <lineage>
        <taxon>Bacteria</taxon>
        <taxon>Bacillati</taxon>
        <taxon>Actinomycetota</taxon>
        <taxon>Actinomycetes</taxon>
        <taxon>Micrococcales</taxon>
        <taxon>Intrasporangiaceae</taxon>
        <taxon>Nostocoides</taxon>
    </lineage>
</organism>
<dbReference type="InterPro" id="IPR036165">
    <property type="entry name" value="YefM-like_sf"/>
</dbReference>
<dbReference type="RefSeq" id="WP_344086074.1">
    <property type="nucleotide sequence ID" value="NZ_BAAAPO010000042.1"/>
</dbReference>
<gene>
    <name evidence="2" type="ORF">GCM10009811_25810</name>
</gene>
<dbReference type="NCBIfam" id="TIGR01552">
    <property type="entry name" value="phd_fam"/>
    <property type="match status" value="1"/>
</dbReference>
<evidence type="ECO:0008006" key="4">
    <source>
        <dbReference type="Google" id="ProtNLM"/>
    </source>
</evidence>
<evidence type="ECO:0000313" key="3">
    <source>
        <dbReference type="Proteomes" id="UP001499938"/>
    </source>
</evidence>
<evidence type="ECO:0000313" key="2">
    <source>
        <dbReference type="EMBL" id="GAA1800933.1"/>
    </source>
</evidence>
<name>A0ABP4Y1L2_9MICO</name>